<reference evidence="2 3" key="1">
    <citation type="submission" date="2018-10" db="EMBL/GenBank/DDBJ databases">
        <title>Cohnella sp. M2MS4P-1, whole genome shotgun sequence.</title>
        <authorList>
            <person name="Tuo L."/>
        </authorList>
    </citation>
    <scope>NUCLEOTIDE SEQUENCE [LARGE SCALE GENOMIC DNA]</scope>
    <source>
        <strain evidence="2 3">M2MS4P-1</strain>
    </source>
</reference>
<dbReference type="Proteomes" id="UP000282076">
    <property type="component" value="Unassembled WGS sequence"/>
</dbReference>
<feature type="signal peptide" evidence="1">
    <location>
        <begin position="1"/>
        <end position="18"/>
    </location>
</feature>
<proteinExistence type="predicted"/>
<comment type="caution">
    <text evidence="2">The sequence shown here is derived from an EMBL/GenBank/DDBJ whole genome shotgun (WGS) entry which is preliminary data.</text>
</comment>
<evidence type="ECO:0000256" key="1">
    <source>
        <dbReference type="SAM" id="SignalP"/>
    </source>
</evidence>
<dbReference type="AlphaFoldDB" id="A0A494XY04"/>
<keyword evidence="1" id="KW-0732">Signal</keyword>
<organism evidence="2 3">
    <name type="scientific">Cohnella endophytica</name>
    <dbReference type="NCBI Taxonomy" id="2419778"/>
    <lineage>
        <taxon>Bacteria</taxon>
        <taxon>Bacillati</taxon>
        <taxon>Bacillota</taxon>
        <taxon>Bacilli</taxon>
        <taxon>Bacillales</taxon>
        <taxon>Paenibacillaceae</taxon>
        <taxon>Cohnella</taxon>
    </lineage>
</organism>
<sequence length="189" mass="20916">MKLLRIIVPALLTVMSLAGCSGGSVFKSDFFSKDDMCAIRQSDKKTICYGDKKSEVEKVLGSRTTGGMPNSFDYDSGISVYYREDAVAGLVFKPESKDVFVTARGAKIGMSKEEMKKLYGSKHAIESGPHNLDYIYDSKNGNWLNQMPAGQAQTPEVMMSTMICSAIFDDEGRAANIWLLDQRYATLFQ</sequence>
<accession>A0A494XY04</accession>
<dbReference type="OrthoDB" id="2665491at2"/>
<keyword evidence="3" id="KW-1185">Reference proteome</keyword>
<evidence type="ECO:0000313" key="3">
    <source>
        <dbReference type="Proteomes" id="UP000282076"/>
    </source>
</evidence>
<dbReference type="RefSeq" id="WP_120976199.1">
    <property type="nucleotide sequence ID" value="NZ_RBZM01000004.1"/>
</dbReference>
<protein>
    <submittedName>
        <fullName evidence="2">Uncharacterized protein</fullName>
    </submittedName>
</protein>
<dbReference type="EMBL" id="RBZM01000004">
    <property type="protein sequence ID" value="RKP55444.1"/>
    <property type="molecule type" value="Genomic_DNA"/>
</dbReference>
<gene>
    <name evidence="2" type="ORF">D7Z26_09660</name>
</gene>
<dbReference type="PROSITE" id="PS51257">
    <property type="entry name" value="PROKAR_LIPOPROTEIN"/>
    <property type="match status" value="1"/>
</dbReference>
<evidence type="ECO:0000313" key="2">
    <source>
        <dbReference type="EMBL" id="RKP55444.1"/>
    </source>
</evidence>
<name>A0A494XY04_9BACL</name>
<feature type="chain" id="PRO_5038743280" evidence="1">
    <location>
        <begin position="19"/>
        <end position="189"/>
    </location>
</feature>